<evidence type="ECO:0000313" key="1">
    <source>
        <dbReference type="EMBL" id="QJA52352.1"/>
    </source>
</evidence>
<protein>
    <submittedName>
        <fullName evidence="1">Uncharacterized protein</fullName>
    </submittedName>
</protein>
<organism evidence="1">
    <name type="scientific">viral metagenome</name>
    <dbReference type="NCBI Taxonomy" id="1070528"/>
    <lineage>
        <taxon>unclassified sequences</taxon>
        <taxon>metagenomes</taxon>
        <taxon>organismal metagenomes</taxon>
    </lineage>
</organism>
<proteinExistence type="predicted"/>
<reference evidence="1" key="1">
    <citation type="submission" date="2020-03" db="EMBL/GenBank/DDBJ databases">
        <title>The deep terrestrial virosphere.</title>
        <authorList>
            <person name="Holmfeldt K."/>
            <person name="Nilsson E."/>
            <person name="Simone D."/>
            <person name="Lopez-Fernandez M."/>
            <person name="Wu X."/>
            <person name="de Brujin I."/>
            <person name="Lundin D."/>
            <person name="Andersson A."/>
            <person name="Bertilsson S."/>
            <person name="Dopson M."/>
        </authorList>
    </citation>
    <scope>NUCLEOTIDE SEQUENCE</scope>
    <source>
        <strain evidence="1">TM448A02638</strain>
    </source>
</reference>
<dbReference type="AlphaFoldDB" id="A0A6H1ZY15"/>
<sequence length="141" mass="16324">MGCDIHAYVEYDAWQYRDGAWWTDQVAGVNIPRDYVLFGLMANVRYHPEWMAGVGPVSQPRGLPERLSYITFYEYKEWEGDAHSESWLGISKLEEVLQRYEQIAPAVSIGAYRVLKAIIAMMDALAGDEPERVRLVFWFDN</sequence>
<accession>A0A6H1ZY15</accession>
<gene>
    <name evidence="1" type="ORF">TM448A02638_0003</name>
</gene>
<name>A0A6H1ZY15_9ZZZZ</name>
<dbReference type="EMBL" id="MT144333">
    <property type="protein sequence ID" value="QJA52352.1"/>
    <property type="molecule type" value="Genomic_DNA"/>
</dbReference>